<evidence type="ECO:0000313" key="3">
    <source>
        <dbReference type="Proteomes" id="UP001458880"/>
    </source>
</evidence>
<reference evidence="2 3" key="1">
    <citation type="journal article" date="2024" name="BMC Genomics">
        <title>De novo assembly and annotation of Popillia japonica's genome with initial clues to its potential as an invasive pest.</title>
        <authorList>
            <person name="Cucini C."/>
            <person name="Boschi S."/>
            <person name="Funari R."/>
            <person name="Cardaioli E."/>
            <person name="Iannotti N."/>
            <person name="Marturano G."/>
            <person name="Paoli F."/>
            <person name="Bruttini M."/>
            <person name="Carapelli A."/>
            <person name="Frati F."/>
            <person name="Nardi F."/>
        </authorList>
    </citation>
    <scope>NUCLEOTIDE SEQUENCE [LARGE SCALE GENOMIC DNA]</scope>
    <source>
        <strain evidence="2">DMR45628</strain>
    </source>
</reference>
<dbReference type="AlphaFoldDB" id="A0AAW1MGQ8"/>
<sequence length="206" mass="23669">MANKWNKDTTIKFVEDYTEHECLWNVQTQEIQQPKQYSQSEVQETEQNENFHAACVQPTPKRPKVSKRLQETEQNENFHAACVQPTPKRPKVSKRSKEVASVEQPENEFAIFGQCSNPIKKDSTRGSYLGTGRNPRTINEIETAKYQSSSTAVTFSWYFTYYYKKHLTVHELLEEVDNLDDDAQLPDSAVLFPPNANAENTDEDSG</sequence>
<dbReference type="Proteomes" id="UP001458880">
    <property type="component" value="Unassembled WGS sequence"/>
</dbReference>
<name>A0AAW1MGQ8_POPJA</name>
<evidence type="ECO:0000313" key="2">
    <source>
        <dbReference type="EMBL" id="KAK9745421.1"/>
    </source>
</evidence>
<protein>
    <submittedName>
        <fullName evidence="2">Uncharacterized protein</fullName>
    </submittedName>
</protein>
<proteinExistence type="predicted"/>
<keyword evidence="3" id="KW-1185">Reference proteome</keyword>
<gene>
    <name evidence="2" type="ORF">QE152_g6931</name>
</gene>
<evidence type="ECO:0000256" key="1">
    <source>
        <dbReference type="SAM" id="MobiDB-lite"/>
    </source>
</evidence>
<accession>A0AAW1MGQ8</accession>
<feature type="compositionally biased region" description="Polar residues" evidence="1">
    <location>
        <begin position="33"/>
        <end position="42"/>
    </location>
</feature>
<feature type="region of interest" description="Disordered" evidence="1">
    <location>
        <begin position="33"/>
        <end position="100"/>
    </location>
</feature>
<organism evidence="2 3">
    <name type="scientific">Popillia japonica</name>
    <name type="common">Japanese beetle</name>
    <dbReference type="NCBI Taxonomy" id="7064"/>
    <lineage>
        <taxon>Eukaryota</taxon>
        <taxon>Metazoa</taxon>
        <taxon>Ecdysozoa</taxon>
        <taxon>Arthropoda</taxon>
        <taxon>Hexapoda</taxon>
        <taxon>Insecta</taxon>
        <taxon>Pterygota</taxon>
        <taxon>Neoptera</taxon>
        <taxon>Endopterygota</taxon>
        <taxon>Coleoptera</taxon>
        <taxon>Polyphaga</taxon>
        <taxon>Scarabaeiformia</taxon>
        <taxon>Scarabaeidae</taxon>
        <taxon>Rutelinae</taxon>
        <taxon>Popillia</taxon>
    </lineage>
</organism>
<feature type="region of interest" description="Disordered" evidence="1">
    <location>
        <begin position="184"/>
        <end position="206"/>
    </location>
</feature>
<comment type="caution">
    <text evidence="2">The sequence shown here is derived from an EMBL/GenBank/DDBJ whole genome shotgun (WGS) entry which is preliminary data.</text>
</comment>
<dbReference type="EMBL" id="JASPKY010000049">
    <property type="protein sequence ID" value="KAK9745421.1"/>
    <property type="molecule type" value="Genomic_DNA"/>
</dbReference>